<organism evidence="1 2">
    <name type="scientific">Serratia odorifera</name>
    <dbReference type="NCBI Taxonomy" id="618"/>
    <lineage>
        <taxon>Bacteria</taxon>
        <taxon>Pseudomonadati</taxon>
        <taxon>Pseudomonadota</taxon>
        <taxon>Gammaproteobacteria</taxon>
        <taxon>Enterobacterales</taxon>
        <taxon>Yersiniaceae</taxon>
        <taxon>Serratia</taxon>
    </lineage>
</organism>
<dbReference type="EMBL" id="LR134117">
    <property type="protein sequence ID" value="VDZ54319.1"/>
    <property type="molecule type" value="Genomic_DNA"/>
</dbReference>
<protein>
    <submittedName>
        <fullName evidence="1">Uncharacterized protein</fullName>
    </submittedName>
</protein>
<dbReference type="AlphaFoldDB" id="A0A3S4E6T2"/>
<gene>
    <name evidence="1" type="ORF">NCTC11214_01367</name>
</gene>
<proteinExistence type="predicted"/>
<dbReference type="KEGG" id="sof:NCTC11214_01367"/>
<name>A0A3S4E6T2_SEROD</name>
<evidence type="ECO:0000313" key="2">
    <source>
        <dbReference type="Proteomes" id="UP000281391"/>
    </source>
</evidence>
<evidence type="ECO:0000313" key="1">
    <source>
        <dbReference type="EMBL" id="VDZ54319.1"/>
    </source>
</evidence>
<accession>A0A3S4E6T2</accession>
<reference evidence="1 2" key="1">
    <citation type="submission" date="2018-12" db="EMBL/GenBank/DDBJ databases">
        <authorList>
            <consortium name="Pathogen Informatics"/>
        </authorList>
    </citation>
    <scope>NUCLEOTIDE SEQUENCE [LARGE SCALE GENOMIC DNA]</scope>
    <source>
        <strain evidence="1 2">NCTC11214</strain>
    </source>
</reference>
<sequence>MQQDAGQTLQFVPLIQGVKVIQRRGWQRVADQLFAFVAGNQEAPPGGGLLRAAAA</sequence>
<dbReference type="Proteomes" id="UP000281391">
    <property type="component" value="Chromosome"/>
</dbReference>